<dbReference type="SUPFAM" id="SSF51735">
    <property type="entry name" value="NAD(P)-binding Rossmann-fold domains"/>
    <property type="match status" value="1"/>
</dbReference>
<evidence type="ECO:0000313" key="2">
    <source>
        <dbReference type="EMBL" id="GAF90836.1"/>
    </source>
</evidence>
<protein>
    <recommendedName>
        <fullName evidence="1">NAD(P)-binding domain-containing protein</fullName>
    </recommendedName>
</protein>
<dbReference type="InterPro" id="IPR036291">
    <property type="entry name" value="NAD(P)-bd_dom_sf"/>
</dbReference>
<name>X0TUG1_9ZZZZ</name>
<dbReference type="EMBL" id="BARS01016795">
    <property type="protein sequence ID" value="GAF90836.1"/>
    <property type="molecule type" value="Genomic_DNA"/>
</dbReference>
<dbReference type="InterPro" id="IPR016040">
    <property type="entry name" value="NAD(P)-bd_dom"/>
</dbReference>
<proteinExistence type="predicted"/>
<reference evidence="2" key="1">
    <citation type="journal article" date="2014" name="Front. Microbiol.">
        <title>High frequency of phylogenetically diverse reductive dehalogenase-homologous genes in deep subseafloor sedimentary metagenomes.</title>
        <authorList>
            <person name="Kawai M."/>
            <person name="Futagami T."/>
            <person name="Toyoda A."/>
            <person name="Takaki Y."/>
            <person name="Nishi S."/>
            <person name="Hori S."/>
            <person name="Arai W."/>
            <person name="Tsubouchi T."/>
            <person name="Morono Y."/>
            <person name="Uchiyama I."/>
            <person name="Ito T."/>
            <person name="Fujiyama A."/>
            <person name="Inagaki F."/>
            <person name="Takami H."/>
        </authorList>
    </citation>
    <scope>NUCLEOTIDE SEQUENCE</scope>
    <source>
        <strain evidence="2">Expedition CK06-06</strain>
    </source>
</reference>
<dbReference type="AlphaFoldDB" id="X0TUG1"/>
<feature type="non-terminal residue" evidence="2">
    <location>
        <position position="1"/>
    </location>
</feature>
<dbReference type="PANTHER" id="PTHR43000">
    <property type="entry name" value="DTDP-D-GLUCOSE 4,6-DEHYDRATASE-RELATED"/>
    <property type="match status" value="1"/>
</dbReference>
<feature type="domain" description="NAD(P)-binding" evidence="1">
    <location>
        <begin position="1"/>
        <end position="158"/>
    </location>
</feature>
<gene>
    <name evidence="2" type="ORF">S01H1_27563</name>
</gene>
<dbReference type="Gene3D" id="3.40.50.720">
    <property type="entry name" value="NAD(P)-binding Rossmann-like Domain"/>
    <property type="match status" value="1"/>
</dbReference>
<dbReference type="Pfam" id="PF16363">
    <property type="entry name" value="GDP_Man_Dehyd"/>
    <property type="match status" value="1"/>
</dbReference>
<evidence type="ECO:0000259" key="1">
    <source>
        <dbReference type="Pfam" id="PF16363"/>
    </source>
</evidence>
<organism evidence="2">
    <name type="scientific">marine sediment metagenome</name>
    <dbReference type="NCBI Taxonomy" id="412755"/>
    <lineage>
        <taxon>unclassified sequences</taxon>
        <taxon>metagenomes</taxon>
        <taxon>ecological metagenomes</taxon>
    </lineage>
</organism>
<comment type="caution">
    <text evidence="2">The sequence shown here is derived from an EMBL/GenBank/DDBJ whole genome shotgun (WGS) entry which is preliminary data.</text>
</comment>
<sequence>SDHLVNAWQRTYGLPTTVSNCSNNYGPYQFPEKLIPLMISNALQGKHLPVYGDGKNVRDWLFVEDHCQALDVIMRRGQTGRMYNVGASNEWANIDLVHLLCDTMQKLLPPDSGHYRDLIKFISDRPGHDRRYAIDATRIRKELGWTPKHTFETGLRETIQWYLANSHWLDEIRQERYRGDRLGLIS</sequence>
<accession>X0TUG1</accession>